<dbReference type="GO" id="GO:0017178">
    <property type="term" value="F:diphthine-ammonia ligase activity"/>
    <property type="evidence" value="ECO:0007669"/>
    <property type="project" value="UniProtKB-EC"/>
</dbReference>
<dbReference type="GeneID" id="36571653"/>
<organism evidence="7 8">
    <name type="scientific">Amorphotheca resinae ATCC 22711</name>
    <dbReference type="NCBI Taxonomy" id="857342"/>
    <lineage>
        <taxon>Eukaryota</taxon>
        <taxon>Fungi</taxon>
        <taxon>Dikarya</taxon>
        <taxon>Ascomycota</taxon>
        <taxon>Pezizomycotina</taxon>
        <taxon>Leotiomycetes</taxon>
        <taxon>Helotiales</taxon>
        <taxon>Amorphothecaceae</taxon>
        <taxon>Amorphotheca</taxon>
    </lineage>
</organism>
<dbReference type="FunFam" id="3.40.50.620:FF:000145">
    <property type="entry name" value="ATP-binding domain containing protein"/>
    <property type="match status" value="1"/>
</dbReference>
<dbReference type="InterPro" id="IPR035959">
    <property type="entry name" value="RutC-like_sf"/>
</dbReference>
<evidence type="ECO:0000313" key="7">
    <source>
        <dbReference type="EMBL" id="PSS23052.1"/>
    </source>
</evidence>
<dbReference type="PANTHER" id="PTHR12196">
    <property type="entry name" value="DOMAIN OF UNKNOWN FUNCTION 71 DUF71 -CONTAINING PROTEIN"/>
    <property type="match status" value="1"/>
</dbReference>
<dbReference type="GO" id="GO:0017183">
    <property type="term" value="P:protein histidyl modification to diphthamide"/>
    <property type="evidence" value="ECO:0007669"/>
    <property type="project" value="TreeGrafter"/>
</dbReference>
<dbReference type="Proteomes" id="UP000241818">
    <property type="component" value="Unassembled WGS sequence"/>
</dbReference>
<dbReference type="AlphaFoldDB" id="A0A2T3B898"/>
<dbReference type="InParanoid" id="A0A2T3B898"/>
<proteinExistence type="predicted"/>
<evidence type="ECO:0000256" key="4">
    <source>
        <dbReference type="ARBA" id="ARBA00031552"/>
    </source>
</evidence>
<dbReference type="PANTHER" id="PTHR12196:SF2">
    <property type="entry name" value="DIPHTHINE--AMMONIA LIGASE"/>
    <property type="match status" value="1"/>
</dbReference>
<reference evidence="7 8" key="1">
    <citation type="journal article" date="2018" name="New Phytol.">
        <title>Comparative genomics and transcriptomics depict ericoid mycorrhizal fungi as versatile saprotrophs and plant mutualists.</title>
        <authorList>
            <person name="Martino E."/>
            <person name="Morin E."/>
            <person name="Grelet G.A."/>
            <person name="Kuo A."/>
            <person name="Kohler A."/>
            <person name="Daghino S."/>
            <person name="Barry K.W."/>
            <person name="Cichocki N."/>
            <person name="Clum A."/>
            <person name="Dockter R.B."/>
            <person name="Hainaut M."/>
            <person name="Kuo R.C."/>
            <person name="LaButti K."/>
            <person name="Lindahl B.D."/>
            <person name="Lindquist E.A."/>
            <person name="Lipzen A."/>
            <person name="Khouja H.R."/>
            <person name="Magnuson J."/>
            <person name="Murat C."/>
            <person name="Ohm R.A."/>
            <person name="Singer S.W."/>
            <person name="Spatafora J.W."/>
            <person name="Wang M."/>
            <person name="Veneault-Fourrey C."/>
            <person name="Henrissat B."/>
            <person name="Grigoriev I.V."/>
            <person name="Martin F.M."/>
            <person name="Perotto S."/>
        </authorList>
    </citation>
    <scope>NUCLEOTIDE SEQUENCE [LARGE SCALE GENOMIC DNA]</scope>
    <source>
        <strain evidence="7 8">ATCC 22711</strain>
    </source>
</reference>
<dbReference type="InterPro" id="IPR014729">
    <property type="entry name" value="Rossmann-like_a/b/a_fold"/>
</dbReference>
<evidence type="ECO:0000256" key="2">
    <source>
        <dbReference type="ARBA" id="ARBA00018426"/>
    </source>
</evidence>
<dbReference type="FunCoup" id="A0A2T3B898">
    <property type="interactions" value="97"/>
</dbReference>
<dbReference type="NCBIfam" id="TIGR00290">
    <property type="entry name" value="MJ0570_dom"/>
    <property type="match status" value="1"/>
</dbReference>
<dbReference type="InterPro" id="IPR030662">
    <property type="entry name" value="DPH6/MJ0570"/>
</dbReference>
<dbReference type="STRING" id="857342.A0A2T3B898"/>
<name>A0A2T3B898_AMORE</name>
<dbReference type="CDD" id="cd06156">
    <property type="entry name" value="eu_AANH_C_2"/>
    <property type="match status" value="1"/>
</dbReference>
<protein>
    <recommendedName>
        <fullName evidence="2">Diphthine--ammonia ligase</fullName>
        <ecNumber evidence="1">6.3.1.14</ecNumber>
    </recommendedName>
    <alternativeName>
        <fullName evidence="3">Diphthamide synthase</fullName>
    </alternativeName>
    <alternativeName>
        <fullName evidence="4">Diphthamide synthetase</fullName>
    </alternativeName>
</protein>
<sequence length="760" mass="81585">MAAAESLNVIALISGGKDSFFSILHCLQNGHRVVALANLYPSPLPLGEKGAGEEEEDLNSFMFQTVGHTVIPLYEQALGIPLYRQPIVGGAVHTGTSYSCSQDDETESLVPLLQRVMSAHPEANALSTGAILSTYQRTRVESVAGRLGLIPLAFLWQYPVLPPRTQTALLQDMQAVGLEARIVKVASGGLDESFLWEDVGSGTVVRRLERAMRRFGSDGDGAVLGEGGEFETLVVDGPRDLFKGRIEIREEDRRVVREGGGAAWLRFLDARVVMKSSEEESPRLDCRIPDLLEPKFAGILENLEAFGKDDGGAGLASSIDLSARTPSYSLQLSDISSPGGGGDGFLYWTIAAERKQTTQTISEEAAEIMAEVRRRLSQLSLEASDITSTMIILRSMEDFVAVNKVYGALFTKPNPPARVTISCGFAMPHALNIILHLKILNPSSSPPPSRSALHVQSRSYWAPANIGPYSQATSTTLSPGATQISIAGQIPLLPSSMSLPGASSSSPLQDFSLQATLALQHLFRIAFATSTRWLPGAIAYLPVSTSLPPPPLLARLLSRTWTLAHEDPTPTSSAPPSPTLDLWAEKHDAAMRSLGREERPGFPDPGVCEGEVGAGPVFVVVVQELPRGAMVEWHALGGVGGEGLKLTTSIISTSNFQIHKTQSASSSSSSPSHTIIISLPYNSSSNPSTLSQNLSLALSQYQPESQTEAGRTQHLFIDVGILEEIGDDIRMTMSGFVPCWSIWNAEGERLGAVLVFLLEG</sequence>
<evidence type="ECO:0000313" key="8">
    <source>
        <dbReference type="Proteomes" id="UP000241818"/>
    </source>
</evidence>
<dbReference type="SUPFAM" id="SSF52402">
    <property type="entry name" value="Adenine nucleotide alpha hydrolases-like"/>
    <property type="match status" value="1"/>
</dbReference>
<keyword evidence="8" id="KW-1185">Reference proteome</keyword>
<dbReference type="Pfam" id="PF01902">
    <property type="entry name" value="Diphthami_syn_2"/>
    <property type="match status" value="1"/>
</dbReference>
<comment type="catalytic activity">
    <reaction evidence="5">
        <text>diphthine-[translation elongation factor 2] + NH4(+) + ATP = diphthamide-[translation elongation factor 2] + AMP + diphosphate + H(+)</text>
        <dbReference type="Rhea" id="RHEA:19753"/>
        <dbReference type="Rhea" id="RHEA-COMP:10172"/>
        <dbReference type="Rhea" id="RHEA-COMP:10174"/>
        <dbReference type="ChEBI" id="CHEBI:15378"/>
        <dbReference type="ChEBI" id="CHEBI:16692"/>
        <dbReference type="ChEBI" id="CHEBI:28938"/>
        <dbReference type="ChEBI" id="CHEBI:30616"/>
        <dbReference type="ChEBI" id="CHEBI:33019"/>
        <dbReference type="ChEBI" id="CHEBI:82696"/>
        <dbReference type="ChEBI" id="CHEBI:456215"/>
        <dbReference type="EC" id="6.3.1.14"/>
    </reaction>
</comment>
<dbReference type="CDD" id="cd01994">
    <property type="entry name" value="AANH_PF0828-like"/>
    <property type="match status" value="1"/>
</dbReference>
<evidence type="ECO:0000256" key="3">
    <source>
        <dbReference type="ARBA" id="ARBA00029814"/>
    </source>
</evidence>
<evidence type="ECO:0000256" key="5">
    <source>
        <dbReference type="ARBA" id="ARBA00048108"/>
    </source>
</evidence>
<dbReference type="RefSeq" id="XP_024723098.1">
    <property type="nucleotide sequence ID" value="XM_024863572.1"/>
</dbReference>
<accession>A0A2T3B898</accession>
<dbReference type="SUPFAM" id="SSF55298">
    <property type="entry name" value="YjgF-like"/>
    <property type="match status" value="2"/>
</dbReference>
<dbReference type="Gene3D" id="3.90.1490.10">
    <property type="entry name" value="putative n-type atp pyrophosphatase, domain 2"/>
    <property type="match status" value="1"/>
</dbReference>
<feature type="domain" description="Diphthamide synthase" evidence="6">
    <location>
        <begin position="8"/>
        <end position="253"/>
    </location>
</feature>
<dbReference type="EMBL" id="KZ679008">
    <property type="protein sequence ID" value="PSS23052.1"/>
    <property type="molecule type" value="Genomic_DNA"/>
</dbReference>
<dbReference type="Gene3D" id="3.40.50.620">
    <property type="entry name" value="HUPs"/>
    <property type="match status" value="1"/>
</dbReference>
<dbReference type="InterPro" id="IPR006175">
    <property type="entry name" value="YjgF/YER057c/UK114"/>
</dbReference>
<evidence type="ECO:0000256" key="1">
    <source>
        <dbReference type="ARBA" id="ARBA00012089"/>
    </source>
</evidence>
<dbReference type="EC" id="6.3.1.14" evidence="1"/>
<dbReference type="Gene3D" id="3.30.1330.40">
    <property type="entry name" value="RutC-like"/>
    <property type="match status" value="2"/>
</dbReference>
<dbReference type="OrthoDB" id="686384at2759"/>
<dbReference type="Pfam" id="PF01042">
    <property type="entry name" value="Ribonuc_L-PSP"/>
    <property type="match status" value="1"/>
</dbReference>
<gene>
    <name evidence="7" type="ORF">M430DRAFT_16980</name>
</gene>
<dbReference type="InterPro" id="IPR002761">
    <property type="entry name" value="Diphthami_syn_dom"/>
</dbReference>
<evidence type="ECO:0000259" key="6">
    <source>
        <dbReference type="Pfam" id="PF01902"/>
    </source>
</evidence>